<evidence type="ECO:0000313" key="3">
    <source>
        <dbReference type="Proteomes" id="UP000292408"/>
    </source>
</evidence>
<gene>
    <name evidence="2" type="ORF">EV140_0118</name>
</gene>
<protein>
    <submittedName>
        <fullName evidence="2">Pimeloyl-ACP methyl ester carboxylesterase</fullName>
    </submittedName>
</protein>
<comment type="caution">
    <text evidence="2">The sequence shown here is derived from an EMBL/GenBank/DDBJ whole genome shotgun (WGS) entry which is preliminary data.</text>
</comment>
<evidence type="ECO:0000313" key="2">
    <source>
        <dbReference type="EMBL" id="RZT66405.1"/>
    </source>
</evidence>
<name>A0A4Q7TZ59_9MICO</name>
<evidence type="ECO:0000259" key="1">
    <source>
        <dbReference type="Pfam" id="PF12697"/>
    </source>
</evidence>
<organism evidence="2 3">
    <name type="scientific">Microcella alkaliphila</name>
    <dbReference type="NCBI Taxonomy" id="279828"/>
    <lineage>
        <taxon>Bacteria</taxon>
        <taxon>Bacillati</taxon>
        <taxon>Actinomycetota</taxon>
        <taxon>Actinomycetes</taxon>
        <taxon>Micrococcales</taxon>
        <taxon>Microbacteriaceae</taxon>
        <taxon>Microcella</taxon>
    </lineage>
</organism>
<dbReference type="Proteomes" id="UP000292408">
    <property type="component" value="Unassembled WGS sequence"/>
</dbReference>
<dbReference type="Gene3D" id="3.40.50.1820">
    <property type="entry name" value="alpha/beta hydrolase"/>
    <property type="match status" value="1"/>
</dbReference>
<dbReference type="InterPro" id="IPR050228">
    <property type="entry name" value="Carboxylesterase_BioH"/>
</dbReference>
<dbReference type="InterPro" id="IPR000073">
    <property type="entry name" value="AB_hydrolase_1"/>
</dbReference>
<dbReference type="SUPFAM" id="SSF53474">
    <property type="entry name" value="alpha/beta-Hydrolases"/>
    <property type="match status" value="1"/>
</dbReference>
<dbReference type="PANTHER" id="PTHR43194:SF2">
    <property type="entry name" value="PEROXISOMAL MEMBRANE PROTEIN LPX1"/>
    <property type="match status" value="1"/>
</dbReference>
<sequence length="325" mass="36017">MLGDREAFAQHLHLVRRVIELIRSSTSASQPTPVALDEVVGRYLAVEVAGWGTCSIYYETAGRGTPLLLLATAGSDTRQYHGLMSDPALTSRFQLIAFDLPWHGKSNPPGGKRNTDYVLNSQTYTDCIAGVIRALNLPEVPVIVGASMAGAVVVEMVARHPHLVRGAVSSQAGPRVANRHTPWLRNPKVNQTLHVPEWTYGLMSPESPKEDRDRVWWGYSQGGFSVYERDIAYYSTCWDITKVEHMFTQNTPPVVLLSGVYDYSVPPDATRELAARIPGSVVREMPELGHFPHAENAPVFATHLLWALDYIQTRVNSTQVNEAML</sequence>
<proteinExistence type="predicted"/>
<dbReference type="AlphaFoldDB" id="A0A4Q7TZ59"/>
<keyword evidence="3" id="KW-1185">Reference proteome</keyword>
<dbReference type="Pfam" id="PF12697">
    <property type="entry name" value="Abhydrolase_6"/>
    <property type="match status" value="1"/>
</dbReference>
<dbReference type="EMBL" id="SGXT01000007">
    <property type="protein sequence ID" value="RZT66405.1"/>
    <property type="molecule type" value="Genomic_DNA"/>
</dbReference>
<feature type="domain" description="AB hydrolase-1" evidence="1">
    <location>
        <begin position="82"/>
        <end position="300"/>
    </location>
</feature>
<dbReference type="InterPro" id="IPR029058">
    <property type="entry name" value="AB_hydrolase_fold"/>
</dbReference>
<reference evidence="2 3" key="1">
    <citation type="journal article" date="2015" name="Stand. Genomic Sci.">
        <title>Genomic Encyclopedia of Bacterial and Archaeal Type Strains, Phase III: the genomes of soil and plant-associated and newly described type strains.</title>
        <authorList>
            <person name="Whitman W.B."/>
            <person name="Woyke T."/>
            <person name="Klenk H.P."/>
            <person name="Zhou Y."/>
            <person name="Lilburn T.G."/>
            <person name="Beck B.J."/>
            <person name="De Vos P."/>
            <person name="Vandamme P."/>
            <person name="Eisen J.A."/>
            <person name="Garrity G."/>
            <person name="Hugenholtz P."/>
            <person name="Kyrpides N.C."/>
        </authorList>
    </citation>
    <scope>NUCLEOTIDE SEQUENCE [LARGE SCALE GENOMIC DNA]</scope>
    <source>
        <strain evidence="2 3">AC4r</strain>
    </source>
</reference>
<accession>A0A4Q7TZ59</accession>
<dbReference type="PANTHER" id="PTHR43194">
    <property type="entry name" value="HYDROLASE ALPHA/BETA FOLD FAMILY"/>
    <property type="match status" value="1"/>
</dbReference>
<dbReference type="GO" id="GO:0003824">
    <property type="term" value="F:catalytic activity"/>
    <property type="evidence" value="ECO:0007669"/>
    <property type="project" value="UniProtKB-ARBA"/>
</dbReference>